<reference evidence="4" key="1">
    <citation type="journal article" date="2019" name="Int. J. Syst. Evol. Microbiol.">
        <title>The Global Catalogue of Microorganisms (GCM) 10K type strain sequencing project: providing services to taxonomists for standard genome sequencing and annotation.</title>
        <authorList>
            <consortium name="The Broad Institute Genomics Platform"/>
            <consortium name="The Broad Institute Genome Sequencing Center for Infectious Disease"/>
            <person name="Wu L."/>
            <person name="Ma J."/>
        </authorList>
    </citation>
    <scope>NUCLEOTIDE SEQUENCE [LARGE SCALE GENOMIC DNA]</scope>
    <source>
        <strain evidence="4">NBRC 110044</strain>
    </source>
</reference>
<accession>A0ABQ5YKK5</accession>
<dbReference type="SUPFAM" id="SSF55874">
    <property type="entry name" value="ATPase domain of HSP90 chaperone/DNA topoisomerase II/histidine kinase"/>
    <property type="match status" value="1"/>
</dbReference>
<evidence type="ECO:0000259" key="2">
    <source>
        <dbReference type="Pfam" id="PF06580"/>
    </source>
</evidence>
<keyword evidence="1" id="KW-0812">Transmembrane</keyword>
<keyword evidence="1" id="KW-0472">Membrane</keyword>
<dbReference type="Pfam" id="PF06580">
    <property type="entry name" value="His_kinase"/>
    <property type="match status" value="1"/>
</dbReference>
<feature type="domain" description="Signal transduction histidine kinase internal region" evidence="2">
    <location>
        <begin position="96"/>
        <end position="175"/>
    </location>
</feature>
<dbReference type="InterPro" id="IPR050640">
    <property type="entry name" value="Bact_2-comp_sensor_kinase"/>
</dbReference>
<dbReference type="PANTHER" id="PTHR34220">
    <property type="entry name" value="SENSOR HISTIDINE KINASE YPDA"/>
    <property type="match status" value="1"/>
</dbReference>
<dbReference type="Gene3D" id="3.30.565.10">
    <property type="entry name" value="Histidine kinase-like ATPase, C-terminal domain"/>
    <property type="match status" value="1"/>
</dbReference>
<organism evidence="3 4">
    <name type="scientific">Chitinimonas prasina</name>
    <dbReference type="NCBI Taxonomy" id="1434937"/>
    <lineage>
        <taxon>Bacteria</taxon>
        <taxon>Pseudomonadati</taxon>
        <taxon>Pseudomonadota</taxon>
        <taxon>Betaproteobacteria</taxon>
        <taxon>Neisseriales</taxon>
        <taxon>Chitinibacteraceae</taxon>
        <taxon>Chitinimonas</taxon>
    </lineage>
</organism>
<name>A0ABQ5YKK5_9NEIS</name>
<comment type="caution">
    <text evidence="3">The sequence shown here is derived from an EMBL/GenBank/DDBJ whole genome shotgun (WGS) entry which is preliminary data.</text>
</comment>
<feature type="transmembrane region" description="Helical" evidence="1">
    <location>
        <begin position="49"/>
        <end position="69"/>
    </location>
</feature>
<dbReference type="InterPro" id="IPR036890">
    <property type="entry name" value="HATPase_C_sf"/>
</dbReference>
<sequence>MLTPLLWGSVCYFLPYTILANFVTTYVIGNQPWVGLLPALNRLPVQYALWDYLLFVGYSGAVYALALVAQQLQMMRHQRVIEAENLALHLALERQRMAALRAQLEPHFMFNALNAISALVRAEEKKLAISALSRLSMLLRYALTASTQEWVTLADEIHFVRDYLELQKLRFGERLRVRFENIEDRLMSMQFPPLLLQPLVENALRHDLERHNESSEIVIALAACADILKLTVSNPTRGQLPTNPGTGLGLNNTRERLHLAFGAAANLSTQTVDDQFVVTVQIPLRRHD</sequence>
<feature type="transmembrane region" description="Helical" evidence="1">
    <location>
        <begin position="12"/>
        <end position="29"/>
    </location>
</feature>
<keyword evidence="1" id="KW-1133">Transmembrane helix</keyword>
<evidence type="ECO:0000256" key="1">
    <source>
        <dbReference type="SAM" id="Phobius"/>
    </source>
</evidence>
<dbReference type="Proteomes" id="UP001156706">
    <property type="component" value="Unassembled WGS sequence"/>
</dbReference>
<protein>
    <recommendedName>
        <fullName evidence="2">Signal transduction histidine kinase internal region domain-containing protein</fullName>
    </recommendedName>
</protein>
<keyword evidence="4" id="KW-1185">Reference proteome</keyword>
<dbReference type="EMBL" id="BSOG01000002">
    <property type="protein sequence ID" value="GLR13469.1"/>
    <property type="molecule type" value="Genomic_DNA"/>
</dbReference>
<gene>
    <name evidence="3" type="ORF">GCM10007907_22590</name>
</gene>
<dbReference type="PANTHER" id="PTHR34220:SF7">
    <property type="entry name" value="SENSOR HISTIDINE KINASE YPDA"/>
    <property type="match status" value="1"/>
</dbReference>
<dbReference type="InterPro" id="IPR010559">
    <property type="entry name" value="Sig_transdc_His_kin_internal"/>
</dbReference>
<evidence type="ECO:0000313" key="4">
    <source>
        <dbReference type="Proteomes" id="UP001156706"/>
    </source>
</evidence>
<proteinExistence type="predicted"/>
<evidence type="ECO:0000313" key="3">
    <source>
        <dbReference type="EMBL" id="GLR13469.1"/>
    </source>
</evidence>